<evidence type="ECO:0000256" key="1">
    <source>
        <dbReference type="ARBA" id="ARBA00009986"/>
    </source>
</evidence>
<dbReference type="EMBL" id="CP048852">
    <property type="protein sequence ID" value="QIW81821.1"/>
    <property type="molecule type" value="Genomic_DNA"/>
</dbReference>
<dbReference type="GO" id="GO:0006081">
    <property type="term" value="P:aldehyde metabolic process"/>
    <property type="evidence" value="ECO:0007669"/>
    <property type="project" value="InterPro"/>
</dbReference>
<dbReference type="SUPFAM" id="SSF53720">
    <property type="entry name" value="ALDH-like"/>
    <property type="match status" value="1"/>
</dbReference>
<dbReference type="FunFam" id="3.40.605.10:FF:000004">
    <property type="entry name" value="Aldehyde dehydrogenase"/>
    <property type="match status" value="1"/>
</dbReference>
<dbReference type="GO" id="GO:0005737">
    <property type="term" value="C:cytoplasm"/>
    <property type="evidence" value="ECO:0007669"/>
    <property type="project" value="TreeGrafter"/>
</dbReference>
<evidence type="ECO:0000313" key="10">
    <source>
        <dbReference type="Proteomes" id="UP000501914"/>
    </source>
</evidence>
<dbReference type="PANTHER" id="PTHR43570:SF16">
    <property type="entry name" value="ALDEHYDE DEHYDROGENASE TYPE III, ISOFORM Q"/>
    <property type="match status" value="1"/>
</dbReference>
<dbReference type="FunFam" id="3.40.309.10:FF:000003">
    <property type="entry name" value="Aldehyde dehydrogenase"/>
    <property type="match status" value="1"/>
</dbReference>
<feature type="active site" evidence="5 6">
    <location>
        <position position="210"/>
    </location>
</feature>
<evidence type="ECO:0000259" key="8">
    <source>
        <dbReference type="Pfam" id="PF00171"/>
    </source>
</evidence>
<accession>A0A6H0WMR8</accession>
<evidence type="ECO:0000256" key="5">
    <source>
        <dbReference type="PIRSR" id="PIRSR036492-1"/>
    </source>
</evidence>
<keyword evidence="2 4" id="KW-0560">Oxidoreductase</keyword>
<dbReference type="Gene3D" id="3.40.605.10">
    <property type="entry name" value="Aldehyde Dehydrogenase, Chain A, domain 1"/>
    <property type="match status" value="1"/>
</dbReference>
<dbReference type="InterPro" id="IPR012394">
    <property type="entry name" value="Aldehyde_DH_NAD(P)"/>
</dbReference>
<dbReference type="KEGG" id="bteq:G4P54_19530"/>
<organism evidence="9 10">
    <name type="scientific">Bacillus tequilensis</name>
    <dbReference type="NCBI Taxonomy" id="227866"/>
    <lineage>
        <taxon>Bacteria</taxon>
        <taxon>Bacillati</taxon>
        <taxon>Bacillota</taxon>
        <taxon>Bacilli</taxon>
        <taxon>Bacillales</taxon>
        <taxon>Bacillaceae</taxon>
        <taxon>Bacillus</taxon>
    </lineage>
</organism>
<proteinExistence type="inferred from homology"/>
<dbReference type="CDD" id="cd07136">
    <property type="entry name" value="ALDH_YwdH-P39616"/>
    <property type="match status" value="1"/>
</dbReference>
<dbReference type="InterPro" id="IPR016161">
    <property type="entry name" value="Ald_DH/histidinol_DH"/>
</dbReference>
<evidence type="ECO:0000256" key="4">
    <source>
        <dbReference type="PIRNR" id="PIRNR036492"/>
    </source>
</evidence>
<dbReference type="Pfam" id="PF00171">
    <property type="entry name" value="Aldedh"/>
    <property type="match status" value="1"/>
</dbReference>
<dbReference type="InterPro" id="IPR016162">
    <property type="entry name" value="Ald_DH_N"/>
</dbReference>
<evidence type="ECO:0000256" key="3">
    <source>
        <dbReference type="ARBA" id="ARBA00023027"/>
    </source>
</evidence>
<dbReference type="InterPro" id="IPR016160">
    <property type="entry name" value="Ald_DH_CS_CYS"/>
</dbReference>
<evidence type="ECO:0000256" key="6">
    <source>
        <dbReference type="PROSITE-ProRule" id="PRU10007"/>
    </source>
</evidence>
<dbReference type="PROSITE" id="PS00687">
    <property type="entry name" value="ALDEHYDE_DEHYDR_GLU"/>
    <property type="match status" value="1"/>
</dbReference>
<keyword evidence="3" id="KW-0520">NAD</keyword>
<feature type="domain" description="Aldehyde dehydrogenase" evidence="8">
    <location>
        <begin position="7"/>
        <end position="428"/>
    </location>
</feature>
<evidence type="ECO:0000256" key="2">
    <source>
        <dbReference type="ARBA" id="ARBA00023002"/>
    </source>
</evidence>
<dbReference type="Gene3D" id="3.40.309.10">
    <property type="entry name" value="Aldehyde Dehydrogenase, Chain A, domain 2"/>
    <property type="match status" value="1"/>
</dbReference>
<evidence type="ECO:0000256" key="7">
    <source>
        <dbReference type="RuleBase" id="RU003345"/>
    </source>
</evidence>
<dbReference type="InterPro" id="IPR015590">
    <property type="entry name" value="Aldehyde_DH_dom"/>
</dbReference>
<keyword evidence="10" id="KW-1185">Reference proteome</keyword>
<gene>
    <name evidence="9" type="ORF">G4P54_19530</name>
</gene>
<feature type="active site" evidence="5">
    <location>
        <position position="244"/>
    </location>
</feature>
<reference evidence="9 10" key="1">
    <citation type="submission" date="2020-02" db="EMBL/GenBank/DDBJ databases">
        <title>Genome sequencing, annotation and comparative genomic analysis of Bacillus tequilensis EA-CB0015, an effective biological control agent against Pseudocercospora fijiensis in banana plants.</title>
        <authorList>
            <person name="Cuellar-Gaviria T.Z."/>
            <person name="Ju K.-S."/>
            <person name="Villegas-Escobar V."/>
        </authorList>
    </citation>
    <scope>NUCLEOTIDE SEQUENCE [LARGE SCALE GENOMIC DNA]</scope>
    <source>
        <strain evidence="9 10">EA-CB0015</strain>
    </source>
</reference>
<evidence type="ECO:0000313" key="9">
    <source>
        <dbReference type="EMBL" id="QIW81821.1"/>
    </source>
</evidence>
<dbReference type="RefSeq" id="WP_167873593.1">
    <property type="nucleotide sequence ID" value="NZ_CP048852.1"/>
</dbReference>
<dbReference type="InterPro" id="IPR029510">
    <property type="entry name" value="Ald_DH_CS_GLU"/>
</dbReference>
<dbReference type="Proteomes" id="UP000501914">
    <property type="component" value="Chromosome"/>
</dbReference>
<sequence length="456" mass="50566">MNSIPSIVSKHKAYFAAGHTRPLESRLDMLQKLKQAIKTHEADITAALYQDLHKSEQEAYTTEVGIVLEEISFVMKRLRKWINPKRVKTPLTHLGSKSIIIPEPYGTVLVIAPWNYPLQLALSPLIGAIAAGNTVVLKPSEYTPAVSAVLSSLITSVFPSDYVAMAEGGPDVSTALLQQPFDYIFFTGSVAVGKIVMEAAAKQLIPITLELGGKSPCIVHKDADIQLAAKRIIFGKFTNAGQTCIAPDYLFVHEDIKTKLTEEMKRVISEFYGPQPEQNPQYGKIVSERHYQRLLSFLKDGVPLTGGQSDPDHHKLAPTILDQVKDDSPVMQEEIFGPILPLFTYSDIEEVIEKVQSRPKPLALYIFTTNKDIERAVLENLSFGGGCVNDTLMHVATPYLPFGGVGESGIGSYHGFDSFNTFTHKKSVVKQTNRFDFAFRYPSSKNGLRMIRKILK</sequence>
<dbReference type="PIRSF" id="PIRSF036492">
    <property type="entry name" value="ALDH"/>
    <property type="match status" value="1"/>
</dbReference>
<name>A0A6H0WMR8_9BACI</name>
<dbReference type="PANTHER" id="PTHR43570">
    <property type="entry name" value="ALDEHYDE DEHYDROGENASE"/>
    <property type="match status" value="1"/>
</dbReference>
<dbReference type="PROSITE" id="PS00070">
    <property type="entry name" value="ALDEHYDE_DEHYDR_CYS"/>
    <property type="match status" value="1"/>
</dbReference>
<dbReference type="InterPro" id="IPR016163">
    <property type="entry name" value="Ald_DH_C"/>
</dbReference>
<comment type="similarity">
    <text evidence="1 4 7">Belongs to the aldehyde dehydrogenase family.</text>
</comment>
<protein>
    <recommendedName>
        <fullName evidence="4">Aldehyde dehydrogenase</fullName>
    </recommendedName>
</protein>
<dbReference type="GO" id="GO:0004029">
    <property type="term" value="F:aldehyde dehydrogenase (NAD+) activity"/>
    <property type="evidence" value="ECO:0007669"/>
    <property type="project" value="TreeGrafter"/>
</dbReference>
<dbReference type="AlphaFoldDB" id="A0A6H0WMR8"/>